<dbReference type="OrthoDB" id="1252911at2"/>
<protein>
    <submittedName>
        <fullName evidence="1">Uncharacterized protein</fullName>
    </submittedName>
</protein>
<dbReference type="STRING" id="1121895.GCA_000378485_00249"/>
<dbReference type="eggNOG" id="ENOG5030NKF">
    <property type="taxonomic scope" value="Bacteria"/>
</dbReference>
<dbReference type="AlphaFoldDB" id="A0A0A2M9Q9"/>
<name>A0A0A2M9Q9_9FLAO</name>
<dbReference type="Proteomes" id="UP000030152">
    <property type="component" value="Unassembled WGS sequence"/>
</dbReference>
<accession>A0A0A2M9Q9</accession>
<evidence type="ECO:0000313" key="1">
    <source>
        <dbReference type="EMBL" id="KGO88376.1"/>
    </source>
</evidence>
<organism evidence="1 2">
    <name type="scientific">Flavobacterium rivuli WB 3.3-2 = DSM 21788</name>
    <dbReference type="NCBI Taxonomy" id="1121895"/>
    <lineage>
        <taxon>Bacteria</taxon>
        <taxon>Pseudomonadati</taxon>
        <taxon>Bacteroidota</taxon>
        <taxon>Flavobacteriia</taxon>
        <taxon>Flavobacteriales</taxon>
        <taxon>Flavobacteriaceae</taxon>
        <taxon>Flavobacterium</taxon>
    </lineage>
</organism>
<reference evidence="1 2" key="1">
    <citation type="submission" date="2013-09" db="EMBL/GenBank/DDBJ databases">
        <authorList>
            <person name="Zeng Z."/>
            <person name="Chen C."/>
        </authorList>
    </citation>
    <scope>NUCLEOTIDE SEQUENCE [LARGE SCALE GENOMIC DNA]</scope>
    <source>
        <strain evidence="1 2">WB 3.3-2</strain>
    </source>
</reference>
<proteinExistence type="predicted"/>
<evidence type="ECO:0000313" key="2">
    <source>
        <dbReference type="Proteomes" id="UP000030152"/>
    </source>
</evidence>
<gene>
    <name evidence="1" type="ORF">Q765_00195</name>
</gene>
<sequence length="167" mass="17719">MDKAAQIKALIKSIVDADANYPVRGTVESVDGQTCSVKLVTGLVVTNVRLKAVITDTADYLLITPKVGSDVLMLSGNGTLDDLTVIKTDQAQSMELSQGGLILLLDGTDSKVTVKNNNASLVDIFGDLADLLKLLKVTTPMGPSGVPLPDTITALEQWQVKVKQLLK</sequence>
<keyword evidence="2" id="KW-1185">Reference proteome</keyword>
<comment type="caution">
    <text evidence="1">The sequence shown here is derived from an EMBL/GenBank/DDBJ whole genome shotgun (WGS) entry which is preliminary data.</text>
</comment>
<dbReference type="RefSeq" id="WP_020211374.1">
    <property type="nucleotide sequence ID" value="NZ_JRLX01000001.1"/>
</dbReference>
<dbReference type="EMBL" id="JRLX01000001">
    <property type="protein sequence ID" value="KGO88376.1"/>
    <property type="molecule type" value="Genomic_DNA"/>
</dbReference>